<accession>A0A2T4JVM9</accession>
<evidence type="ECO:0000313" key="3">
    <source>
        <dbReference type="Proteomes" id="UP000241010"/>
    </source>
</evidence>
<feature type="region of interest" description="Disordered" evidence="1">
    <location>
        <begin position="1"/>
        <end position="63"/>
    </location>
</feature>
<evidence type="ECO:0000256" key="1">
    <source>
        <dbReference type="SAM" id="MobiDB-lite"/>
    </source>
</evidence>
<comment type="caution">
    <text evidence="2">The sequence shown here is derived from an EMBL/GenBank/DDBJ whole genome shotgun (WGS) entry which is preliminary data.</text>
</comment>
<dbReference type="AlphaFoldDB" id="A0A2T4JVM9"/>
<dbReference type="Proteomes" id="UP000241010">
    <property type="component" value="Unassembled WGS sequence"/>
</dbReference>
<reference evidence="2 3" key="1">
    <citation type="submission" date="2018-03" db="EMBL/GenBank/DDBJ databases">
        <title>Cereibacter changlensis.</title>
        <authorList>
            <person name="Meyer T.E."/>
            <person name="Miller S."/>
            <person name="Lodha T."/>
            <person name="Gandham S."/>
            <person name="Chintalapati S."/>
            <person name="Chintalapati V.R."/>
        </authorList>
    </citation>
    <scope>NUCLEOTIDE SEQUENCE [LARGE SCALE GENOMIC DNA]</scope>
    <source>
        <strain evidence="2 3">JA139</strain>
    </source>
</reference>
<organism evidence="2 3">
    <name type="scientific">Cereibacter changlensis JA139</name>
    <dbReference type="NCBI Taxonomy" id="1188249"/>
    <lineage>
        <taxon>Bacteria</taxon>
        <taxon>Pseudomonadati</taxon>
        <taxon>Pseudomonadota</taxon>
        <taxon>Alphaproteobacteria</taxon>
        <taxon>Rhodobacterales</taxon>
        <taxon>Paracoccaceae</taxon>
        <taxon>Cereibacter</taxon>
    </lineage>
</organism>
<name>A0A2T4JVM9_9RHOB</name>
<sequence length="63" mass="6669">MHKTNPAPEAVDNRAGLASLPPRDGGAEPPQIPPRDPTRCLPLTGALAPARPGWPIRRLCPAE</sequence>
<gene>
    <name evidence="2" type="ORF">C5F48_09585</name>
</gene>
<proteinExistence type="predicted"/>
<dbReference type="EMBL" id="PZKG01000033">
    <property type="protein sequence ID" value="PTE21971.1"/>
    <property type="molecule type" value="Genomic_DNA"/>
</dbReference>
<evidence type="ECO:0000313" key="2">
    <source>
        <dbReference type="EMBL" id="PTE21971.1"/>
    </source>
</evidence>
<protein>
    <submittedName>
        <fullName evidence="2">Uncharacterized protein</fullName>
    </submittedName>
</protein>
<dbReference type="RefSeq" id="WP_107663684.1">
    <property type="nucleotide sequence ID" value="NZ_PZKG01000033.1"/>
</dbReference>
<keyword evidence="3" id="KW-1185">Reference proteome</keyword>